<dbReference type="Gene3D" id="1.10.150.20">
    <property type="entry name" value="5' to 3' exonuclease, C-terminal subdomain"/>
    <property type="match status" value="1"/>
</dbReference>
<dbReference type="InterPro" id="IPR037159">
    <property type="entry name" value="RNA_POL_N_sf"/>
</dbReference>
<evidence type="ECO:0000256" key="7">
    <source>
        <dbReference type="ARBA" id="ARBA00023314"/>
    </source>
</evidence>
<dbReference type="PANTHER" id="PTHR10102:SF0">
    <property type="entry name" value="DNA-DIRECTED RNA POLYMERASE, MITOCHONDRIAL"/>
    <property type="match status" value="1"/>
</dbReference>
<evidence type="ECO:0000256" key="1">
    <source>
        <dbReference type="ARBA" id="ARBA00009493"/>
    </source>
</evidence>
<dbReference type="GO" id="GO:0006351">
    <property type="term" value="P:DNA-templated transcription"/>
    <property type="evidence" value="ECO:0007669"/>
    <property type="project" value="InterPro"/>
</dbReference>
<dbReference type="SUPFAM" id="SSF56672">
    <property type="entry name" value="DNA/RNA polymerases"/>
    <property type="match status" value="1"/>
</dbReference>
<evidence type="ECO:0000256" key="8">
    <source>
        <dbReference type="ARBA" id="ARBA00048552"/>
    </source>
</evidence>
<dbReference type="EMBL" id="ON624112">
    <property type="protein sequence ID" value="UTQ78227.1"/>
    <property type="molecule type" value="Genomic_DNA"/>
</dbReference>
<dbReference type="GO" id="GO:0019083">
    <property type="term" value="P:viral transcription"/>
    <property type="evidence" value="ECO:0007669"/>
    <property type="project" value="UniProtKB-KW"/>
</dbReference>
<dbReference type="SMART" id="SM01311">
    <property type="entry name" value="RPOL_N"/>
    <property type="match status" value="1"/>
</dbReference>
<dbReference type="InterPro" id="IPR029262">
    <property type="entry name" value="RPOL_N"/>
</dbReference>
<dbReference type="Pfam" id="PF00940">
    <property type="entry name" value="RNA_pol"/>
    <property type="match status" value="1"/>
</dbReference>
<comment type="catalytic activity">
    <reaction evidence="8">
        <text>RNA(n) + a ribonucleoside 5'-triphosphate = RNA(n+1) + diphosphate</text>
        <dbReference type="Rhea" id="RHEA:21248"/>
        <dbReference type="Rhea" id="RHEA-COMP:14527"/>
        <dbReference type="Rhea" id="RHEA-COMP:17342"/>
        <dbReference type="ChEBI" id="CHEBI:33019"/>
        <dbReference type="ChEBI" id="CHEBI:61557"/>
        <dbReference type="ChEBI" id="CHEBI:140395"/>
        <dbReference type="EC" id="2.7.7.6"/>
    </reaction>
</comment>
<proteinExistence type="inferred from homology"/>
<evidence type="ECO:0000256" key="3">
    <source>
        <dbReference type="ARBA" id="ARBA00022478"/>
    </source>
</evidence>
<keyword evidence="11" id="KW-1185">Reference proteome</keyword>
<name>A0A9E7NM48_9CAUD</name>
<keyword evidence="3 10" id="KW-0240">DNA-directed RNA polymerase</keyword>
<dbReference type="Proteomes" id="UP001060037">
    <property type="component" value="Segment"/>
</dbReference>
<organism evidence="10 11">
    <name type="scientific">Aeromonas phage Aer_P220</name>
    <dbReference type="NCBI Taxonomy" id="2951227"/>
    <lineage>
        <taxon>Viruses</taxon>
        <taxon>Duplodnaviria</taxon>
        <taxon>Heunggongvirae</taxon>
        <taxon>Uroviricota</taxon>
        <taxon>Caudoviricetes</taxon>
        <taxon>Autographivirales</taxon>
        <taxon>Autographivirales incertae sedis</taxon>
        <taxon>Yinyavirus</taxon>
        <taxon>Yinyavirus AerP220</taxon>
    </lineage>
</organism>
<comment type="similarity">
    <text evidence="1">Belongs to the phage and mitochondrial RNA polymerase family.</text>
</comment>
<dbReference type="Gene3D" id="1.10.1320.10">
    <property type="entry name" value="DNA-directed RNA polymerase, N-terminal domain"/>
    <property type="match status" value="1"/>
</dbReference>
<evidence type="ECO:0000256" key="6">
    <source>
        <dbReference type="ARBA" id="ARBA00023163"/>
    </source>
</evidence>
<evidence type="ECO:0000313" key="11">
    <source>
        <dbReference type="Proteomes" id="UP001060037"/>
    </source>
</evidence>
<evidence type="ECO:0000256" key="2">
    <source>
        <dbReference type="ARBA" id="ARBA00012418"/>
    </source>
</evidence>
<evidence type="ECO:0000259" key="9">
    <source>
        <dbReference type="SMART" id="SM01311"/>
    </source>
</evidence>
<keyword evidence="7" id="KW-1195">Viral transcription</keyword>
<dbReference type="EC" id="2.7.7.6" evidence="2"/>
<dbReference type="GO" id="GO:0003899">
    <property type="term" value="F:DNA-directed RNA polymerase activity"/>
    <property type="evidence" value="ECO:0007669"/>
    <property type="project" value="UniProtKB-EC"/>
</dbReference>
<keyword evidence="6" id="KW-0804">Transcription</keyword>
<accession>A0A9E7NM48</accession>
<evidence type="ECO:0000313" key="10">
    <source>
        <dbReference type="EMBL" id="UTQ78227.1"/>
    </source>
</evidence>
<dbReference type="Pfam" id="PF14700">
    <property type="entry name" value="RPOL_N"/>
    <property type="match status" value="1"/>
</dbReference>
<keyword evidence="4 10" id="KW-0808">Transferase</keyword>
<keyword evidence="5 10" id="KW-0548">Nucleotidyltransferase</keyword>
<protein>
    <recommendedName>
        <fullName evidence="2">DNA-directed RNA polymerase</fullName>
        <ecNumber evidence="2">2.7.7.6</ecNumber>
    </recommendedName>
</protein>
<sequence>MNYKQLVDEQIRLELDMHGSGIVRFDSNNQRAIEAGSASDTDWNRRLIQHLILPMAQGVRAYIEYYTGKRCQPTRAFTYLRQVTPEQSAYVAIKNILDVLGNDKFDANWLTTTIGRRIEDQVRFTKLEEAAPNYIERVKDNLKKSASQQYLHQHRVMVHAEKKLTENGLELPRWIDWPEADCKHIGAALINIFERTVTFDGHPIIKRELRSKSGNGTLSFILPTEYVTDWIERYKEAIGALSPMYAPCVIPPRDWTSPFEGGFHTPEVSSTMRLVKANSTKHLRRLTPKQMPAAYDCVNNLQRVRWAISERILATANELVGLGLPYALPSKDKGHIPPCPVPDYLSELRGEQLKAALSPEQWDEFSEWKSLARDKYNEEAERVQGWREVTRTLGQANSYVKYDALHFVYTLDFRGRVYCMGSLVSPQGGDLQKAMLRFADGMALGEDGFKWFAVHGANEWGWDKAPFEERVANVQTEEFKQMCLDIATDPVTFNDWINADKPWQFLNWCFEYADYLTWVADGKDGKEFVSYIPCAMDGSCSGIQHYSAMLRDEIGGAAVNLLPSDRPQDIYGAVLKIVMQELEDIASGSLVYEKKIGKVEGKAAESLAVELAIEWLRVGPNRNLCKKPVMTLPYGSTQLTCRDHVSSWLKDMQRAENKKAKAEGREPLKAHLFGDKEGPMPLGYAESFMTALIWKSIGKVVVAARKGMAYIKAVTSKVAKLNKPLEWTTPTGFIVRQATFQVQQNRVQTQLLGRVTFVANTKTKDIDYHRMVNSCAPNFVHSMDASHLTLAVNAFFTEGLQSVAVIHDSFGTHAANTGKLRELLSRSMVEMYQKHDVIKDFLSGVEESLLEPLDGIVVPEAGELELARVCESAYAFA</sequence>
<evidence type="ECO:0000256" key="5">
    <source>
        <dbReference type="ARBA" id="ARBA00022695"/>
    </source>
</evidence>
<evidence type="ECO:0000256" key="4">
    <source>
        <dbReference type="ARBA" id="ARBA00022679"/>
    </source>
</evidence>
<feature type="domain" description="DNA-directed RNA polymerase N-terminal" evidence="9">
    <location>
        <begin position="8"/>
        <end position="303"/>
    </location>
</feature>
<dbReference type="GO" id="GO:0000428">
    <property type="term" value="C:DNA-directed RNA polymerase complex"/>
    <property type="evidence" value="ECO:0007669"/>
    <property type="project" value="UniProtKB-KW"/>
</dbReference>
<dbReference type="InterPro" id="IPR043502">
    <property type="entry name" value="DNA/RNA_pol_sf"/>
</dbReference>
<dbReference type="Gene3D" id="1.10.287.280">
    <property type="match status" value="1"/>
</dbReference>
<dbReference type="GO" id="GO:0003677">
    <property type="term" value="F:DNA binding"/>
    <property type="evidence" value="ECO:0007669"/>
    <property type="project" value="InterPro"/>
</dbReference>
<dbReference type="InterPro" id="IPR046950">
    <property type="entry name" value="DNA-dir_Rpol_C_phage-type"/>
</dbReference>
<reference evidence="10" key="1">
    <citation type="submission" date="2022-05" db="EMBL/GenBank/DDBJ databases">
        <authorList>
            <person name="Tikunov A."/>
            <person name="Kozlova Y."/>
            <person name="Morozova V."/>
            <person name="Jdeed G."/>
            <person name="Bardasheva A."/>
            <person name="Tikunova N."/>
        </authorList>
    </citation>
    <scope>NUCLEOTIDE SEQUENCE</scope>
</reference>
<dbReference type="InterPro" id="IPR002092">
    <property type="entry name" value="DNA-dir_Rpol_phage-type"/>
</dbReference>
<dbReference type="PANTHER" id="PTHR10102">
    <property type="entry name" value="DNA-DIRECTED RNA POLYMERASE, MITOCHONDRIAL"/>
    <property type="match status" value="1"/>
</dbReference>